<name>A0A0F9I0J8_9ZZZZ</name>
<reference evidence="1" key="1">
    <citation type="journal article" date="2015" name="Nature">
        <title>Complex archaea that bridge the gap between prokaryotes and eukaryotes.</title>
        <authorList>
            <person name="Spang A."/>
            <person name="Saw J.H."/>
            <person name="Jorgensen S.L."/>
            <person name="Zaremba-Niedzwiedzka K."/>
            <person name="Martijn J."/>
            <person name="Lind A.E."/>
            <person name="van Eijk R."/>
            <person name="Schleper C."/>
            <person name="Guy L."/>
            <person name="Ettema T.J."/>
        </authorList>
    </citation>
    <scope>NUCLEOTIDE SEQUENCE</scope>
</reference>
<proteinExistence type="predicted"/>
<comment type="caution">
    <text evidence="1">The sequence shown here is derived from an EMBL/GenBank/DDBJ whole genome shotgun (WGS) entry which is preliminary data.</text>
</comment>
<dbReference type="AlphaFoldDB" id="A0A0F9I0J8"/>
<accession>A0A0F9I0J8</accession>
<dbReference type="EMBL" id="LAZR01022716">
    <property type="protein sequence ID" value="KKL80902.1"/>
    <property type="molecule type" value="Genomic_DNA"/>
</dbReference>
<organism evidence="1">
    <name type="scientific">marine sediment metagenome</name>
    <dbReference type="NCBI Taxonomy" id="412755"/>
    <lineage>
        <taxon>unclassified sequences</taxon>
        <taxon>metagenomes</taxon>
        <taxon>ecological metagenomes</taxon>
    </lineage>
</organism>
<evidence type="ECO:0000313" key="1">
    <source>
        <dbReference type="EMBL" id="KKL80902.1"/>
    </source>
</evidence>
<protein>
    <submittedName>
        <fullName evidence="1">Uncharacterized protein</fullName>
    </submittedName>
</protein>
<gene>
    <name evidence="1" type="ORF">LCGC14_2000110</name>
</gene>
<sequence>MPRTDMRIRIRRDAATRTGYRFNWSEFGMPPIAIFKECLTDGQRRMQSHYTWESWTVQQAATWYMGHGHYTCQQMADLLGKATLLQRASEVGTCAIMGEDFSRAANPFDSCYLNMGASMFKLIPVAIADVTQPLRLMRERVTQETQVTRDEMLAAAGREAGIVTNAAEETRARVEQELAAAERDRGLAYQHGCDVLNACQLCSMTTTPSPSR</sequence>